<evidence type="ECO:0000256" key="2">
    <source>
        <dbReference type="SAM" id="MobiDB-lite"/>
    </source>
</evidence>
<dbReference type="InterPro" id="IPR008613">
    <property type="entry name" value="Excalibur_Ca-bd_domain"/>
</dbReference>
<keyword evidence="1" id="KW-0175">Coiled coil</keyword>
<proteinExistence type="predicted"/>
<accession>A0A426TC03</accession>
<evidence type="ECO:0000313" key="4">
    <source>
        <dbReference type="EMBL" id="RRR51703.1"/>
    </source>
</evidence>
<comment type="caution">
    <text evidence="4">The sequence shown here is derived from an EMBL/GenBank/DDBJ whole genome shotgun (WGS) entry which is preliminary data.</text>
</comment>
<sequence length="442" mass="48710">MLGKIKNQGKIRKIFNRKTATVAGGLLVASVAGIQLTTAELPAKEQVYGQPIEKVLQIYKEAGFENIKESLKIADLEYGKIDESSKVEVVLVDGEEWKEGTASKNVPISISYHAPKDDAVELSNLSYPGNVTELEKELTEAGFDNIELSSVMLLADGNNDKHDQVENLEIGPYSYQNGYFYSTSLPVKVTYFDASKDNLKFPQDTLETKNKADLEKSLTEVGFTQVKWDKIEEKDKSKHGTIRDITVDGEKLRLDTKKDIILKKATPIVISYYDFSNFAEVPKNISNATVEKNKELFTAAGFTQISEVATETDDISKNGQVSVIEIDGKAWDSQKDTVYKKNSKVVIKYWNAEKAIAEKARKEEEERQAAEAKRIAEERAAAQAQAAAQSQGQIHGFAQAPASNVYYPNCKAARAAGAAPVYQGQPGYGSHLDRDGDGIGCE</sequence>
<dbReference type="Proteomes" id="UP000274117">
    <property type="component" value="Unassembled WGS sequence"/>
</dbReference>
<dbReference type="SMART" id="SM00894">
    <property type="entry name" value="Excalibur"/>
    <property type="match status" value="1"/>
</dbReference>
<evidence type="ECO:0000259" key="3">
    <source>
        <dbReference type="SMART" id="SM00894"/>
    </source>
</evidence>
<reference evidence="4 5" key="2">
    <citation type="submission" date="2018-12" db="EMBL/GenBank/DDBJ databases">
        <title>Whole-genome sequences of fifteen clinical Streptococcus suis strains isolated from pigs between 2006 and 2018.</title>
        <authorList>
            <person name="Stevens M.J.A."/>
            <person name="Cernela N."/>
            <person name="Spoerry Serrano N."/>
            <person name="Schmitt S."/>
            <person name="Schrenzel J."/>
            <person name="Stephan R."/>
        </authorList>
    </citation>
    <scope>NUCLEOTIDE SEQUENCE [LARGE SCALE GENOMIC DNA]</scope>
    <source>
        <strain evidence="4 5">PP422</strain>
    </source>
</reference>
<dbReference type="Pfam" id="PF05901">
    <property type="entry name" value="Excalibur"/>
    <property type="match status" value="1"/>
</dbReference>
<dbReference type="AlphaFoldDB" id="A0A426TC03"/>
<feature type="coiled-coil region" evidence="1">
    <location>
        <begin position="347"/>
        <end position="387"/>
    </location>
</feature>
<dbReference type="EMBL" id="RSDO01000014">
    <property type="protein sequence ID" value="RRR51703.1"/>
    <property type="molecule type" value="Genomic_DNA"/>
</dbReference>
<evidence type="ECO:0000313" key="5">
    <source>
        <dbReference type="Proteomes" id="UP000274117"/>
    </source>
</evidence>
<evidence type="ECO:0000256" key="1">
    <source>
        <dbReference type="SAM" id="Coils"/>
    </source>
</evidence>
<feature type="region of interest" description="Disordered" evidence="2">
    <location>
        <begin position="421"/>
        <end position="442"/>
    </location>
</feature>
<name>A0A426TC03_STRSU</name>
<feature type="domain" description="Excalibur calcium-binding" evidence="3">
    <location>
        <begin position="406"/>
        <end position="442"/>
    </location>
</feature>
<gene>
    <name evidence="4" type="ORF">EI998_07975</name>
</gene>
<reference evidence="4 5" key="1">
    <citation type="submission" date="2018-11" db="EMBL/GenBank/DDBJ databases">
        <authorList>
            <person name="Stevens M.J."/>
            <person name="Cernela N."/>
            <person name="Spoerry Serrano N."/>
            <person name="Schmitt S."/>
            <person name="Schrenzel J."/>
            <person name="Stephan R."/>
        </authorList>
    </citation>
    <scope>NUCLEOTIDE SEQUENCE [LARGE SCALE GENOMIC DNA]</scope>
    <source>
        <strain evidence="4 5">PP422</strain>
    </source>
</reference>
<protein>
    <submittedName>
        <fullName evidence="4">Calcium-binding protein</fullName>
    </submittedName>
</protein>
<organism evidence="4 5">
    <name type="scientific">Streptococcus suis</name>
    <dbReference type="NCBI Taxonomy" id="1307"/>
    <lineage>
        <taxon>Bacteria</taxon>
        <taxon>Bacillati</taxon>
        <taxon>Bacillota</taxon>
        <taxon>Bacilli</taxon>
        <taxon>Lactobacillales</taxon>
        <taxon>Streptococcaceae</taxon>
        <taxon>Streptococcus</taxon>
    </lineage>
</organism>
<feature type="compositionally biased region" description="Basic and acidic residues" evidence="2">
    <location>
        <begin position="431"/>
        <end position="442"/>
    </location>
</feature>